<keyword evidence="7 11" id="KW-1133">Transmembrane helix</keyword>
<evidence type="ECO:0000256" key="8">
    <source>
        <dbReference type="ARBA" id="ARBA00023098"/>
    </source>
</evidence>
<feature type="transmembrane region" description="Helical" evidence="11">
    <location>
        <begin position="221"/>
        <end position="237"/>
    </location>
</feature>
<dbReference type="VEuPathDB" id="FungiDB:H257_14351"/>
<dbReference type="GO" id="GO:0006629">
    <property type="term" value="P:lipid metabolic process"/>
    <property type="evidence" value="ECO:0007669"/>
    <property type="project" value="UniProtKB-KW"/>
</dbReference>
<evidence type="ECO:0000256" key="7">
    <source>
        <dbReference type="ARBA" id="ARBA00022989"/>
    </source>
</evidence>
<comment type="caution">
    <text evidence="12">The sequence shown here is derived from an EMBL/GenBank/DDBJ whole genome shotgun (WGS) entry which is preliminary data.</text>
</comment>
<keyword evidence="4 11" id="KW-0808">Transferase</keyword>
<dbReference type="InterPro" id="IPR007130">
    <property type="entry name" value="DAGAT"/>
</dbReference>
<evidence type="ECO:0000313" key="12">
    <source>
        <dbReference type="EMBL" id="KAF0760115.1"/>
    </source>
</evidence>
<keyword evidence="10" id="KW-0012">Acyltransferase</keyword>
<feature type="transmembrane region" description="Helical" evidence="11">
    <location>
        <begin position="71"/>
        <end position="91"/>
    </location>
</feature>
<feature type="transmembrane region" description="Helical" evidence="11">
    <location>
        <begin position="40"/>
        <end position="59"/>
    </location>
</feature>
<evidence type="ECO:0000256" key="1">
    <source>
        <dbReference type="ARBA" id="ARBA00004477"/>
    </source>
</evidence>
<evidence type="ECO:0000256" key="3">
    <source>
        <dbReference type="ARBA" id="ARBA00022516"/>
    </source>
</evidence>
<evidence type="ECO:0000313" key="13">
    <source>
        <dbReference type="Proteomes" id="UP000469452"/>
    </source>
</evidence>
<dbReference type="Proteomes" id="UP000469452">
    <property type="component" value="Unassembled WGS sequence"/>
</dbReference>
<keyword evidence="6 11" id="KW-0256">Endoplasmic reticulum</keyword>
<dbReference type="GO" id="GO:0008374">
    <property type="term" value="F:O-acyltransferase activity"/>
    <property type="evidence" value="ECO:0007669"/>
    <property type="project" value="InterPro"/>
</dbReference>
<feature type="non-terminal residue" evidence="12">
    <location>
        <position position="1"/>
    </location>
</feature>
<feature type="transmembrane region" description="Helical" evidence="11">
    <location>
        <begin position="134"/>
        <end position="151"/>
    </location>
</feature>
<keyword evidence="5 11" id="KW-0812">Transmembrane</keyword>
<feature type="transmembrane region" description="Helical" evidence="11">
    <location>
        <begin position="163"/>
        <end position="183"/>
    </location>
</feature>
<evidence type="ECO:0000256" key="5">
    <source>
        <dbReference type="ARBA" id="ARBA00022692"/>
    </source>
</evidence>
<dbReference type="GO" id="GO:0005789">
    <property type="term" value="C:endoplasmic reticulum membrane"/>
    <property type="evidence" value="ECO:0007669"/>
    <property type="project" value="UniProtKB-SubCell"/>
</dbReference>
<evidence type="ECO:0000256" key="10">
    <source>
        <dbReference type="ARBA" id="ARBA00023315"/>
    </source>
</evidence>
<reference evidence="12 13" key="1">
    <citation type="submission" date="2019-06" db="EMBL/GenBank/DDBJ databases">
        <title>Genomics analysis of Aphanomyces spp. identifies a new class of oomycete effector associated with host adaptation.</title>
        <authorList>
            <person name="Gaulin E."/>
        </authorList>
    </citation>
    <scope>NUCLEOTIDE SEQUENCE [LARGE SCALE GENOMIC DNA]</scope>
    <source>
        <strain evidence="12 13">E</strain>
    </source>
</reference>
<name>A0A6A5ACM2_APHAT</name>
<feature type="transmembrane region" description="Helical" evidence="11">
    <location>
        <begin position="97"/>
        <end position="122"/>
    </location>
</feature>
<keyword evidence="9 11" id="KW-0472">Membrane</keyword>
<feature type="transmembrane region" description="Helical" evidence="11">
    <location>
        <begin position="195"/>
        <end position="215"/>
    </location>
</feature>
<comment type="caution">
    <text evidence="11">Lacks conserved residue(s) required for the propagation of feature annotation.</text>
</comment>
<dbReference type="EC" id="2.3.1.-" evidence="11"/>
<evidence type="ECO:0000256" key="9">
    <source>
        <dbReference type="ARBA" id="ARBA00023136"/>
    </source>
</evidence>
<keyword evidence="8" id="KW-0443">Lipid metabolism</keyword>
<dbReference type="PANTHER" id="PTHR12317:SF34">
    <property type="entry name" value="ACYLTRANSFERASE"/>
    <property type="match status" value="1"/>
</dbReference>
<dbReference type="PANTHER" id="PTHR12317">
    <property type="entry name" value="DIACYLGLYCEROL O-ACYLTRANSFERASE"/>
    <property type="match status" value="1"/>
</dbReference>
<protein>
    <recommendedName>
        <fullName evidence="11">Acyltransferase</fullName>
        <ecNumber evidence="11">2.3.1.-</ecNumber>
    </recommendedName>
</protein>
<keyword evidence="3" id="KW-0444">Lipid biosynthesis</keyword>
<dbReference type="Pfam" id="PF03982">
    <property type="entry name" value="DAGAT"/>
    <property type="match status" value="1"/>
</dbReference>
<gene>
    <name evidence="12" type="ORF">AaE_003618</name>
</gene>
<sequence length="442" mass="48590">QGRIATTTTTLQQIPGSCGALVLALIAECVEYADNFSTNAPVGSVCLCIAAVTILAAVLRRRSVCDGAVRVVVVLYDGYHPASDFLLSIVVVEVELFVGVMGVAGVLCVASQVGMIVSLFVYQPTTTTTTTTHRWHFLALYHVEGLFPTLMVNLPPLAFTPYALPWMFVPSFTWTDVGIYFVVHKTSSGATSPPLYVALPLVFSTLPLVSVVVHAYVDHPAAAATVGFAIPWYVYTYKTMKGMPAQTGSRQDKSLQKAYSAVIEATARYFSLHLVRTEPLRPSHTYIFGFHPHGIIPMTVMWLQFTDQWRELFPNVFACPLSASVVHYFPGIRDVIQVLGAREVTRTTFSDALKSHQSIFVVPGGQAELVASQSRQRQVRVFTGHKGFVRMALEHGVSLVPVLSFKEGEILDNVYFDRLKDLFTQHKDAAGCADYDLVYIAN</sequence>
<dbReference type="EMBL" id="VJMI01008923">
    <property type="protein sequence ID" value="KAF0760115.1"/>
    <property type="molecule type" value="Genomic_DNA"/>
</dbReference>
<evidence type="ECO:0000256" key="2">
    <source>
        <dbReference type="ARBA" id="ARBA00005420"/>
    </source>
</evidence>
<evidence type="ECO:0000256" key="6">
    <source>
        <dbReference type="ARBA" id="ARBA00022824"/>
    </source>
</evidence>
<comment type="similarity">
    <text evidence="2 11">Belongs to the diacylglycerol acyltransferase family.</text>
</comment>
<evidence type="ECO:0000256" key="4">
    <source>
        <dbReference type="ARBA" id="ARBA00022679"/>
    </source>
</evidence>
<organism evidence="12 13">
    <name type="scientific">Aphanomyces astaci</name>
    <name type="common">Crayfish plague agent</name>
    <dbReference type="NCBI Taxonomy" id="112090"/>
    <lineage>
        <taxon>Eukaryota</taxon>
        <taxon>Sar</taxon>
        <taxon>Stramenopiles</taxon>
        <taxon>Oomycota</taxon>
        <taxon>Saprolegniomycetes</taxon>
        <taxon>Saprolegniales</taxon>
        <taxon>Verrucalvaceae</taxon>
        <taxon>Aphanomyces</taxon>
    </lineage>
</organism>
<accession>A0A6A5ACM2</accession>
<proteinExistence type="inferred from homology"/>
<evidence type="ECO:0000256" key="11">
    <source>
        <dbReference type="RuleBase" id="RU367023"/>
    </source>
</evidence>
<comment type="subcellular location">
    <subcellularLocation>
        <location evidence="1 11">Endoplasmic reticulum membrane</location>
        <topology evidence="1 11">Multi-pass membrane protein</topology>
    </subcellularLocation>
</comment>
<dbReference type="AlphaFoldDB" id="A0A6A5ACM2"/>